<evidence type="ECO:0000313" key="4">
    <source>
        <dbReference type="Proteomes" id="UP000572051"/>
    </source>
</evidence>
<protein>
    <recommendedName>
        <fullName evidence="2">DUF397 domain-containing protein</fullName>
    </recommendedName>
</protein>
<proteinExistence type="predicted"/>
<evidence type="ECO:0000256" key="1">
    <source>
        <dbReference type="SAM" id="MobiDB-lite"/>
    </source>
</evidence>
<dbReference type="Proteomes" id="UP000572051">
    <property type="component" value="Unassembled WGS sequence"/>
</dbReference>
<evidence type="ECO:0000313" key="3">
    <source>
        <dbReference type="EMBL" id="NYJ34664.1"/>
    </source>
</evidence>
<dbReference type="AlphaFoldDB" id="A0A7Z0EMA1"/>
<gene>
    <name evidence="3" type="ORF">HNR10_002545</name>
</gene>
<dbReference type="InterPro" id="IPR007278">
    <property type="entry name" value="DUF397"/>
</dbReference>
<evidence type="ECO:0000259" key="2">
    <source>
        <dbReference type="Pfam" id="PF04149"/>
    </source>
</evidence>
<feature type="region of interest" description="Disordered" evidence="1">
    <location>
        <begin position="62"/>
        <end position="82"/>
    </location>
</feature>
<sequence length="82" mass="8942">MSPSTRLTFRKSSYSANESACVEVADLPGGAAVRDTRYWDLGHLAFAGHAEWWAFLAAARRDSRPPIPSTSSEASPSKDWAD</sequence>
<dbReference type="RefSeq" id="WP_376769751.1">
    <property type="nucleotide sequence ID" value="NZ_JACCFS010000001.1"/>
</dbReference>
<feature type="domain" description="DUF397" evidence="2">
    <location>
        <begin position="8"/>
        <end position="60"/>
    </location>
</feature>
<accession>A0A7Z0EMA1</accession>
<name>A0A7Z0EMA1_9ACTN</name>
<dbReference type="EMBL" id="JACCFS010000001">
    <property type="protein sequence ID" value="NYJ34664.1"/>
    <property type="molecule type" value="Genomic_DNA"/>
</dbReference>
<keyword evidence="4" id="KW-1185">Reference proteome</keyword>
<dbReference type="Pfam" id="PF04149">
    <property type="entry name" value="DUF397"/>
    <property type="match status" value="1"/>
</dbReference>
<reference evidence="3 4" key="1">
    <citation type="submission" date="2020-07" db="EMBL/GenBank/DDBJ databases">
        <title>Sequencing the genomes of 1000 actinobacteria strains.</title>
        <authorList>
            <person name="Klenk H.-P."/>
        </authorList>
    </citation>
    <scope>NUCLEOTIDE SEQUENCE [LARGE SCALE GENOMIC DNA]</scope>
    <source>
        <strain evidence="3 4">DSM 44442</strain>
    </source>
</reference>
<comment type="caution">
    <text evidence="3">The sequence shown here is derived from an EMBL/GenBank/DDBJ whole genome shotgun (WGS) entry which is preliminary data.</text>
</comment>
<organism evidence="3 4">
    <name type="scientific">Nocardiopsis aegyptia</name>
    <dbReference type="NCBI Taxonomy" id="220378"/>
    <lineage>
        <taxon>Bacteria</taxon>
        <taxon>Bacillati</taxon>
        <taxon>Actinomycetota</taxon>
        <taxon>Actinomycetes</taxon>
        <taxon>Streptosporangiales</taxon>
        <taxon>Nocardiopsidaceae</taxon>
        <taxon>Nocardiopsis</taxon>
    </lineage>
</organism>